<comment type="caution">
    <text evidence="2">The sequence shown here is derived from an EMBL/GenBank/DDBJ whole genome shotgun (WGS) entry which is preliminary data.</text>
</comment>
<sequence>MRSARSISGFTHYFISLVLWARQAECPFLYPLTPVLPGTWPVPAPYRRSSSVLSHTPAPDAAQCATRPGKVPQRQGCLAVVCSRTLRSGRVDVGIVDHPLSGLLPLPFFSVFAVPTSLLLATQTQAGSTYGISQYRKGPSPIDAAPRVAQAQAQGAMHYWQNVGSKGEHPPRTHP</sequence>
<dbReference type="Proteomes" id="UP001446871">
    <property type="component" value="Unassembled WGS sequence"/>
</dbReference>
<dbReference type="EMBL" id="JAQQWM010000001">
    <property type="protein sequence ID" value="KAK8082917.1"/>
    <property type="molecule type" value="Genomic_DNA"/>
</dbReference>
<proteinExistence type="predicted"/>
<keyword evidence="1" id="KW-0732">Signal</keyword>
<name>A0ABR1WHI0_9PEZI</name>
<feature type="chain" id="PRO_5047089472" evidence="1">
    <location>
        <begin position="27"/>
        <end position="175"/>
    </location>
</feature>
<accession>A0ABR1WHI0</accession>
<evidence type="ECO:0000313" key="2">
    <source>
        <dbReference type="EMBL" id="KAK8082917.1"/>
    </source>
</evidence>
<organism evidence="2 3">
    <name type="scientific">Apiospora saccharicola</name>
    <dbReference type="NCBI Taxonomy" id="335842"/>
    <lineage>
        <taxon>Eukaryota</taxon>
        <taxon>Fungi</taxon>
        <taxon>Dikarya</taxon>
        <taxon>Ascomycota</taxon>
        <taxon>Pezizomycotina</taxon>
        <taxon>Sordariomycetes</taxon>
        <taxon>Xylariomycetidae</taxon>
        <taxon>Amphisphaeriales</taxon>
        <taxon>Apiosporaceae</taxon>
        <taxon>Apiospora</taxon>
    </lineage>
</organism>
<keyword evidence="3" id="KW-1185">Reference proteome</keyword>
<feature type="signal peptide" evidence="1">
    <location>
        <begin position="1"/>
        <end position="26"/>
    </location>
</feature>
<reference evidence="2 3" key="1">
    <citation type="submission" date="2023-01" db="EMBL/GenBank/DDBJ databases">
        <title>Analysis of 21 Apiospora genomes using comparative genomics revels a genus with tremendous synthesis potential of carbohydrate active enzymes and secondary metabolites.</title>
        <authorList>
            <person name="Sorensen T."/>
        </authorList>
    </citation>
    <scope>NUCLEOTIDE SEQUENCE [LARGE SCALE GENOMIC DNA]</scope>
    <source>
        <strain evidence="2 3">CBS 83171</strain>
    </source>
</reference>
<evidence type="ECO:0000256" key="1">
    <source>
        <dbReference type="SAM" id="SignalP"/>
    </source>
</evidence>
<protein>
    <submittedName>
        <fullName evidence="2">Uncharacterized protein</fullName>
    </submittedName>
</protein>
<evidence type="ECO:0000313" key="3">
    <source>
        <dbReference type="Proteomes" id="UP001446871"/>
    </source>
</evidence>
<gene>
    <name evidence="2" type="ORF">PG996_001698</name>
</gene>